<evidence type="ECO:0000313" key="1">
    <source>
        <dbReference type="EMBL" id="OQA59263.1"/>
    </source>
</evidence>
<organism evidence="1">
    <name type="scientific">Candidatus Atribacter allofermentans</name>
    <dbReference type="NCBI Taxonomy" id="1852833"/>
    <lineage>
        <taxon>Bacteria</taxon>
        <taxon>Pseudomonadati</taxon>
        <taxon>Atribacterota</taxon>
        <taxon>Atribacteria</taxon>
        <taxon>Atribacterales</taxon>
        <taxon>Atribacteraceae</taxon>
        <taxon>Atribacter</taxon>
    </lineage>
</organism>
<dbReference type="EMBL" id="MWBQ01000055">
    <property type="protein sequence ID" value="OQA59263.1"/>
    <property type="molecule type" value="Genomic_DNA"/>
</dbReference>
<accession>A0A1V5SYF3</accession>
<gene>
    <name evidence="1" type="ORF">BWY41_00879</name>
</gene>
<protein>
    <recommendedName>
        <fullName evidence="2">FG-GAP repeat protein</fullName>
    </recommendedName>
</protein>
<comment type="caution">
    <text evidence="1">The sequence shown here is derived from an EMBL/GenBank/DDBJ whole genome shotgun (WGS) entry which is preliminary data.</text>
</comment>
<proteinExistence type="predicted"/>
<dbReference type="AlphaFoldDB" id="A0A1V5SYF3"/>
<reference evidence="1" key="1">
    <citation type="submission" date="2017-02" db="EMBL/GenBank/DDBJ databases">
        <title>Delving into the versatile metabolic prowess of the omnipresent phylum Bacteroidetes.</title>
        <authorList>
            <person name="Nobu M.K."/>
            <person name="Mei R."/>
            <person name="Narihiro T."/>
            <person name="Kuroda K."/>
            <person name="Liu W.-T."/>
        </authorList>
    </citation>
    <scope>NUCLEOTIDE SEQUENCE</scope>
    <source>
        <strain evidence="1">ADurb.Bin276</strain>
    </source>
</reference>
<evidence type="ECO:0008006" key="2">
    <source>
        <dbReference type="Google" id="ProtNLM"/>
    </source>
</evidence>
<dbReference type="InterPro" id="IPR028994">
    <property type="entry name" value="Integrin_alpha_N"/>
</dbReference>
<dbReference type="Proteomes" id="UP000485569">
    <property type="component" value="Unassembled WGS sequence"/>
</dbReference>
<name>A0A1V5SYF3_9BACT</name>
<sequence length="245" mass="28598">MVNMMRKKVIFIFFAVLVFLLITFGYSQAKIPIKSIEQDQISINIYHDSLEMVDNNNVLIDRYLMEPWVIVDGCLYSDEKVILVIVGKEGEIRGERLACYKYEGGKIQEKWIDNNRQMNPWKILKCDVEGDGKPEVAVGVWKTAKFHPVFDNRLFIYAWEKGMIYPKWLGSRLSSPFVDFDFRDMNHDGILELIALEYQKDGLKRVMAYEWTGFGFRGIAILGKNLLMDSISEFCFEGRDFNEIQ</sequence>
<dbReference type="SUPFAM" id="SSF69318">
    <property type="entry name" value="Integrin alpha N-terminal domain"/>
    <property type="match status" value="1"/>
</dbReference>